<dbReference type="InterPro" id="IPR024524">
    <property type="entry name" value="DUF3800"/>
</dbReference>
<sequence length="236" mass="28179">MTDLDLPVYKFFCDESCHLEHDGADIMVLGAIHCSAERAEQLNRHIKWLRHQHNYKPELKWSKLNKHQWQLYKDIIDLIIDSEDVFFKSIIVMNKKQLDHNKYNAGSHNTFYYKMFYYTLRDYINTNNDNRIYLDYMDTLGSEKTQKLCEIFRNSSNRSGLRISTTIVQSYEAQLIQVCDLFIGAIGYKNRTDIENQSEIKTRFVDYLEQKLKRPLNITTSPWENKFNIFKFSGRD</sequence>
<organism evidence="1 2">
    <name type="scientific">Francisella salimarina</name>
    <dbReference type="NCBI Taxonomy" id="2599927"/>
    <lineage>
        <taxon>Bacteria</taxon>
        <taxon>Pseudomonadati</taxon>
        <taxon>Pseudomonadota</taxon>
        <taxon>Gammaproteobacteria</taxon>
        <taxon>Thiotrichales</taxon>
        <taxon>Francisellaceae</taxon>
        <taxon>Francisella</taxon>
    </lineage>
</organism>
<name>A0AAJ4TK70_9GAMM</name>
<dbReference type="AlphaFoldDB" id="A0AAJ4TK70"/>
<reference evidence="1 2" key="1">
    <citation type="submission" date="2021-06" db="EMBL/GenBank/DDBJ databases">
        <title>Ulceroglandular infection and bacteremia caused by Francisella salimarina in an immunocompromised patient, France.</title>
        <authorList>
            <person name="Hennebique A."/>
            <person name="Caspar Y."/>
            <person name="Maurin M."/>
            <person name="Boisset S."/>
            <person name="Pelloux I."/>
            <person name="Gallego-Hernanz M.P."/>
            <person name="Burucoa C."/>
            <person name="Cazenave-Roblot F."/>
            <person name="Plouzeau C."/>
            <person name="Rammaert B."/>
        </authorList>
    </citation>
    <scope>NUCLEOTIDE SEQUENCE [LARGE SCALE GENOMIC DNA]</scope>
    <source>
        <strain evidence="1 2">CHUGA-F75</strain>
    </source>
</reference>
<protein>
    <submittedName>
        <fullName evidence="1">DUF3800 domain-containing protein</fullName>
    </submittedName>
</protein>
<keyword evidence="2" id="KW-1185">Reference proteome</keyword>
<proteinExistence type="predicted"/>
<dbReference type="Proteomes" id="UP000683421">
    <property type="component" value="Chromosome"/>
</dbReference>
<evidence type="ECO:0000313" key="2">
    <source>
        <dbReference type="Proteomes" id="UP000683421"/>
    </source>
</evidence>
<gene>
    <name evidence="1" type="ORF">KQR59_05240</name>
</gene>
<accession>A0AAJ4TK70</accession>
<evidence type="ECO:0000313" key="1">
    <source>
        <dbReference type="EMBL" id="QWU98520.1"/>
    </source>
</evidence>
<dbReference type="RefSeq" id="WP_216691724.1">
    <property type="nucleotide sequence ID" value="NZ_CP076680.1"/>
</dbReference>
<dbReference type="Pfam" id="PF12686">
    <property type="entry name" value="DUF3800"/>
    <property type="match status" value="1"/>
</dbReference>
<dbReference type="KEGG" id="fsr:KQR59_05240"/>
<dbReference type="EMBL" id="CP076680">
    <property type="protein sequence ID" value="QWU98520.1"/>
    <property type="molecule type" value="Genomic_DNA"/>
</dbReference>